<feature type="domain" description="Cytochrome c" evidence="5">
    <location>
        <begin position="661"/>
        <end position="839"/>
    </location>
</feature>
<evidence type="ECO:0000259" key="5">
    <source>
        <dbReference type="PROSITE" id="PS51007"/>
    </source>
</evidence>
<feature type="chain" id="PRO_5041597361" description="Cytochrome c domain-containing protein" evidence="4">
    <location>
        <begin position="28"/>
        <end position="844"/>
    </location>
</feature>
<dbReference type="SUPFAM" id="SSF82171">
    <property type="entry name" value="DPP6 N-terminal domain-like"/>
    <property type="match status" value="1"/>
</dbReference>
<dbReference type="EMBL" id="QSJP01000024">
    <property type="protein sequence ID" value="RHD83032.1"/>
    <property type="molecule type" value="Genomic_DNA"/>
</dbReference>
<keyword evidence="2 3" id="KW-0408">Iron</keyword>
<comment type="caution">
    <text evidence="7">The sequence shown here is derived from an EMBL/GenBank/DDBJ whole genome shotgun (WGS) entry which is preliminary data.</text>
</comment>
<dbReference type="GeneID" id="60925602"/>
<dbReference type="Pfam" id="PF18582">
    <property type="entry name" value="HZS_alpha"/>
    <property type="match status" value="1"/>
</dbReference>
<evidence type="ECO:0000313" key="8">
    <source>
        <dbReference type="Proteomes" id="UP000284785"/>
    </source>
</evidence>
<evidence type="ECO:0000256" key="4">
    <source>
        <dbReference type="SAM" id="SignalP"/>
    </source>
</evidence>
<dbReference type="InterPro" id="IPR036280">
    <property type="entry name" value="Multihaem_cyt_sf"/>
</dbReference>
<name>A0A0P0FIB9_BACT4</name>
<reference evidence="7 8" key="1">
    <citation type="submission" date="2018-08" db="EMBL/GenBank/DDBJ databases">
        <title>A genome reference for cultivated species of the human gut microbiota.</title>
        <authorList>
            <person name="Zou Y."/>
            <person name="Xue W."/>
            <person name="Luo G."/>
        </authorList>
    </citation>
    <scope>NUCLEOTIDE SEQUENCE [LARGE SCALE GENOMIC DNA]</scope>
    <source>
        <strain evidence="7 8">AM30-26</strain>
    </source>
</reference>
<dbReference type="RefSeq" id="WP_011109257.1">
    <property type="nucleotide sequence ID" value="NZ_CABJDH010000002.1"/>
</dbReference>
<keyword evidence="1 3" id="KW-0479">Metal-binding</keyword>
<dbReference type="AlphaFoldDB" id="A0A0P0FIB9"/>
<dbReference type="SUPFAM" id="SSF48695">
    <property type="entry name" value="Multiheme cytochromes"/>
    <property type="match status" value="1"/>
</dbReference>
<dbReference type="InterPro" id="IPR011042">
    <property type="entry name" value="6-blade_b-propeller_TolB-like"/>
</dbReference>
<evidence type="ECO:0000256" key="2">
    <source>
        <dbReference type="ARBA" id="ARBA00023004"/>
    </source>
</evidence>
<proteinExistence type="predicted"/>
<evidence type="ECO:0000313" key="7">
    <source>
        <dbReference type="EMBL" id="RHD83032.1"/>
    </source>
</evidence>
<dbReference type="PROSITE" id="PS51007">
    <property type="entry name" value="CYTC"/>
    <property type="match status" value="1"/>
</dbReference>
<evidence type="ECO:0000256" key="3">
    <source>
        <dbReference type="PROSITE-ProRule" id="PRU00433"/>
    </source>
</evidence>
<dbReference type="Gene3D" id="2.120.10.30">
    <property type="entry name" value="TolB, C-terminal domain"/>
    <property type="match status" value="1"/>
</dbReference>
<dbReference type="GO" id="GO:0046872">
    <property type="term" value="F:metal ion binding"/>
    <property type="evidence" value="ECO:0007669"/>
    <property type="project" value="UniProtKB-KW"/>
</dbReference>
<keyword evidence="4" id="KW-0732">Signal</keyword>
<dbReference type="InterPro" id="IPR009056">
    <property type="entry name" value="Cyt_c-like_dom"/>
</dbReference>
<organism evidence="7 8">
    <name type="scientific">Bacteroides thetaiotaomicron</name>
    <dbReference type="NCBI Taxonomy" id="818"/>
    <lineage>
        <taxon>Bacteria</taxon>
        <taxon>Pseudomonadati</taxon>
        <taxon>Bacteroidota</taxon>
        <taxon>Bacteroidia</taxon>
        <taxon>Bacteroidales</taxon>
        <taxon>Bacteroidaceae</taxon>
        <taxon>Bacteroides</taxon>
    </lineage>
</organism>
<dbReference type="Proteomes" id="UP000284785">
    <property type="component" value="Unassembled WGS sequence"/>
</dbReference>
<keyword evidence="3" id="KW-0349">Heme</keyword>
<evidence type="ECO:0000256" key="1">
    <source>
        <dbReference type="ARBA" id="ARBA00022723"/>
    </source>
</evidence>
<dbReference type="Proteomes" id="UP000436858">
    <property type="component" value="Unassembled WGS sequence"/>
</dbReference>
<dbReference type="OMA" id="RNCISCH"/>
<sequence>MIRSKLIKWLKWGMVCCMLVPFLAWQAKDTSFQPTDTKGFIAEMQKQFAEVQTIKKKENHREELERKVRDTHRMLMHDYPVYYDWWLQDGNDAKDIKDGKDVNWFRGSFSRQLSLRMQKLNITTAVNDTPESIEAAFQSYLKACERRRAERLETFTANQPEIVFTKFRTLRPSFFAYTEGVSDARAECNYFAGGSLSKIKMNGIWAEEETLLTDEDGVYRDPNLHFDGQHLLFSWKKSAKDDDFHLYEMDLKTRAVKQLTFGKGHADIEGIYLPDENILFNSTRSGSAVDCWFTEVSNMYLCDREGRYMRQVGFDQVHTTTPTLLDDGRVVYTRWDYNDRGQVWAQPLFQMNPDGTGQAEYYGMNSWFPTTVAHTRQIPGTRKVMTVFMGHHNPQHGKLGIIDPEAGRDENEGVMFVAPVRKPEAERIDSYGQFTDQFQHPFPLNETEFLISYTPLGYHIGHPMEFGIYWMNANGERELLVADSKISCNQPILLAPRKRPFHRSTSVDYTKNEGVYYMQNIYEGNGLKGVAPGTIKQLRIVEIQFRAAGVGEVNGNDEGGGALASSPVGVGNAAWDVKRVIGVTDVYPDGSAFFKVPARRPLYFQALDDKGRVVQTMRSWSTLQPNEVQSCVGCHEHKNTVPVAGHRVSMAMDKGIKALAPEDEMGERNFSYLKEIQPIWDRNCISCHDGVKHPMSLKGELKVVDKQSKRKYTDSYLSLTHARPDGPDRAWRGDAHHPEVNWISALSQPTLLPPYFAGSNKSNLIKRLEEGHGGTKLTPQEIRKVSLWIDLLVPQIGDYREANNWSDHDREFYDRYDKKRKQARMEEQENIRQYIQSLQTKQQK</sequence>
<dbReference type="EMBL" id="WCRY01000016">
    <property type="protein sequence ID" value="KAB4479836.1"/>
    <property type="molecule type" value="Genomic_DNA"/>
</dbReference>
<dbReference type="GO" id="GO:0009055">
    <property type="term" value="F:electron transfer activity"/>
    <property type="evidence" value="ECO:0007669"/>
    <property type="project" value="InterPro"/>
</dbReference>
<gene>
    <name evidence="7" type="ORF">DW780_21370</name>
    <name evidence="6" type="ORF">GAN91_16500</name>
</gene>
<evidence type="ECO:0000313" key="6">
    <source>
        <dbReference type="EMBL" id="KAB4479836.1"/>
    </source>
</evidence>
<dbReference type="InterPro" id="IPR040698">
    <property type="entry name" value="HZS_alpha_mid"/>
</dbReference>
<dbReference type="GO" id="GO:0020037">
    <property type="term" value="F:heme binding"/>
    <property type="evidence" value="ECO:0007669"/>
    <property type="project" value="InterPro"/>
</dbReference>
<dbReference type="KEGG" id="btho:Btheta7330_03670"/>
<evidence type="ECO:0000313" key="9">
    <source>
        <dbReference type="Proteomes" id="UP000436858"/>
    </source>
</evidence>
<protein>
    <recommendedName>
        <fullName evidence="5">Cytochrome c domain-containing protein</fullName>
    </recommendedName>
</protein>
<reference evidence="6 9" key="2">
    <citation type="journal article" date="2019" name="Nat. Med.">
        <title>A library of human gut bacterial isolates paired with longitudinal multiomics data enables mechanistic microbiome research.</title>
        <authorList>
            <person name="Poyet M."/>
            <person name="Groussin M."/>
            <person name="Gibbons S.M."/>
            <person name="Avila-Pacheco J."/>
            <person name="Jiang X."/>
            <person name="Kearney S.M."/>
            <person name="Perrotta A.R."/>
            <person name="Berdy B."/>
            <person name="Zhao S."/>
            <person name="Lieberman T.D."/>
            <person name="Swanson P.K."/>
            <person name="Smith M."/>
            <person name="Roesemann S."/>
            <person name="Alexander J.E."/>
            <person name="Rich S.A."/>
            <person name="Livny J."/>
            <person name="Vlamakis H."/>
            <person name="Clish C."/>
            <person name="Bullock K."/>
            <person name="Deik A."/>
            <person name="Scott J."/>
            <person name="Pierce K.A."/>
            <person name="Xavier R.J."/>
            <person name="Alm E.J."/>
        </authorList>
    </citation>
    <scope>NUCLEOTIDE SEQUENCE [LARGE SCALE GENOMIC DNA]</scope>
    <source>
        <strain evidence="6 9">BIOML-A162</strain>
    </source>
</reference>
<accession>A0A0P0FIB9</accession>
<feature type="signal peptide" evidence="4">
    <location>
        <begin position="1"/>
        <end position="27"/>
    </location>
</feature>